<keyword evidence="1" id="KW-0285">Flavoprotein</keyword>
<dbReference type="SUPFAM" id="SSF51679">
    <property type="entry name" value="Bacterial luciferase-like"/>
    <property type="match status" value="1"/>
</dbReference>
<dbReference type="InterPro" id="IPR011251">
    <property type="entry name" value="Luciferase-like_dom"/>
</dbReference>
<gene>
    <name evidence="6" type="ORF">C7419_103380</name>
</gene>
<keyword evidence="7" id="KW-1185">Reference proteome</keyword>
<accession>A0A316ENI4</accession>
<dbReference type="PANTHER" id="PTHR30011:SF16">
    <property type="entry name" value="C2H2 FINGER DOMAIN TRANSCRIPTION FACTOR (EUROFUNG)-RELATED"/>
    <property type="match status" value="1"/>
</dbReference>
<evidence type="ECO:0000256" key="2">
    <source>
        <dbReference type="ARBA" id="ARBA00022643"/>
    </source>
</evidence>
<reference evidence="6 7" key="1">
    <citation type="submission" date="2018-05" db="EMBL/GenBank/DDBJ databases">
        <title>Genomic Encyclopedia of Type Strains, Phase IV (KMG-V): Genome sequencing to study the core and pangenomes of soil and plant-associated prokaryotes.</title>
        <authorList>
            <person name="Whitman W."/>
        </authorList>
    </citation>
    <scope>NUCLEOTIDE SEQUENCE [LARGE SCALE GENOMIC DNA]</scope>
    <source>
        <strain evidence="6 7">SLV-132</strain>
    </source>
</reference>
<dbReference type="GO" id="GO:0016705">
    <property type="term" value="F:oxidoreductase activity, acting on paired donors, with incorporation or reduction of molecular oxygen"/>
    <property type="evidence" value="ECO:0007669"/>
    <property type="project" value="InterPro"/>
</dbReference>
<dbReference type="PANTHER" id="PTHR30011">
    <property type="entry name" value="ALKANESULFONATE MONOOXYGENASE-RELATED"/>
    <property type="match status" value="1"/>
</dbReference>
<evidence type="ECO:0000313" key="6">
    <source>
        <dbReference type="EMBL" id="PWK34061.1"/>
    </source>
</evidence>
<dbReference type="AlphaFoldDB" id="A0A316ENI4"/>
<dbReference type="Gene3D" id="3.20.20.30">
    <property type="entry name" value="Luciferase-like domain"/>
    <property type="match status" value="1"/>
</dbReference>
<dbReference type="InterPro" id="IPR051260">
    <property type="entry name" value="Diverse_substr_monoxygenases"/>
</dbReference>
<evidence type="ECO:0000259" key="5">
    <source>
        <dbReference type="Pfam" id="PF00296"/>
    </source>
</evidence>
<dbReference type="NCBIfam" id="TIGR03571">
    <property type="entry name" value="lucif_BA3436"/>
    <property type="match status" value="1"/>
</dbReference>
<sequence length="330" mass="35978">MSSNVSSSTARDAIPVEARVFQPDRLSVGLVLPLLGKGEIVADFGEQLALAEHADALGFRALWVRDVPLNSDAYPDPVGHLDPWVLLGALAARTRRIALVSGAVVLTLRHPLHIAKGAVSVSNLSGGRFILGLGSGDRPPEYAAFGQDTDARRDLFRMHWETVAAALDHPSRVVPDRRPEGQIDDAPDFHLLPRLPAPVPMLAVGSGGQSVDWIARHAIGWMTYHRDPDAQRDRYRMWRNAAERGAPGKFRAFGVATRLELCDRRDEPPVPMALGYRTGARALVDLLAAMRDAGTHHVAFNLTDSPRPPREVMDELARDVLPAFHVASPA</sequence>
<dbReference type="RefSeq" id="WP_109584124.1">
    <property type="nucleotide sequence ID" value="NZ_QGGT01000003.1"/>
</dbReference>
<organism evidence="6 7">
    <name type="scientific">Cupriavidus plantarum</name>
    <dbReference type="NCBI Taxonomy" id="942865"/>
    <lineage>
        <taxon>Bacteria</taxon>
        <taxon>Pseudomonadati</taxon>
        <taxon>Pseudomonadota</taxon>
        <taxon>Betaproteobacteria</taxon>
        <taxon>Burkholderiales</taxon>
        <taxon>Burkholderiaceae</taxon>
        <taxon>Cupriavidus</taxon>
    </lineage>
</organism>
<protein>
    <submittedName>
        <fullName evidence="6">Luciferase-type oxidoreductase</fullName>
    </submittedName>
</protein>
<evidence type="ECO:0000256" key="3">
    <source>
        <dbReference type="ARBA" id="ARBA00023002"/>
    </source>
</evidence>
<dbReference type="Proteomes" id="UP000245754">
    <property type="component" value="Unassembled WGS sequence"/>
</dbReference>
<dbReference type="Pfam" id="PF00296">
    <property type="entry name" value="Bac_luciferase"/>
    <property type="match status" value="1"/>
</dbReference>
<keyword evidence="2" id="KW-0288">FMN</keyword>
<dbReference type="GO" id="GO:0004497">
    <property type="term" value="F:monooxygenase activity"/>
    <property type="evidence" value="ECO:0007669"/>
    <property type="project" value="UniProtKB-KW"/>
</dbReference>
<proteinExistence type="predicted"/>
<keyword evidence="4" id="KW-0503">Monooxygenase</keyword>
<feature type="domain" description="Luciferase-like" evidence="5">
    <location>
        <begin position="42"/>
        <end position="250"/>
    </location>
</feature>
<name>A0A316ENI4_9BURK</name>
<evidence type="ECO:0000313" key="7">
    <source>
        <dbReference type="Proteomes" id="UP000245754"/>
    </source>
</evidence>
<dbReference type="EMBL" id="QGGT01000003">
    <property type="protein sequence ID" value="PWK34061.1"/>
    <property type="molecule type" value="Genomic_DNA"/>
</dbReference>
<dbReference type="InterPro" id="IPR036661">
    <property type="entry name" value="Luciferase-like_sf"/>
</dbReference>
<evidence type="ECO:0000256" key="4">
    <source>
        <dbReference type="ARBA" id="ARBA00023033"/>
    </source>
</evidence>
<evidence type="ECO:0000256" key="1">
    <source>
        <dbReference type="ARBA" id="ARBA00022630"/>
    </source>
</evidence>
<keyword evidence="3" id="KW-0560">Oxidoreductase</keyword>
<comment type="caution">
    <text evidence="6">The sequence shown here is derived from an EMBL/GenBank/DDBJ whole genome shotgun (WGS) entry which is preliminary data.</text>
</comment>
<dbReference type="InterPro" id="IPR020020">
    <property type="entry name" value="Luciferase-type_oxidoreductase"/>
</dbReference>